<dbReference type="PROSITE" id="PS00041">
    <property type="entry name" value="HTH_ARAC_FAMILY_1"/>
    <property type="match status" value="1"/>
</dbReference>
<dbReference type="STRING" id="56193.YP76_22160"/>
<dbReference type="AlphaFoldDB" id="A0A0M3AMH4"/>
<gene>
    <name evidence="5" type="ORF">YP76_22160</name>
</gene>
<dbReference type="RefSeq" id="WP_046765762.1">
    <property type="nucleotide sequence ID" value="NZ_LBIC01000012.1"/>
</dbReference>
<dbReference type="PROSITE" id="PS01124">
    <property type="entry name" value="HTH_ARAC_FAMILY_2"/>
    <property type="match status" value="1"/>
</dbReference>
<keyword evidence="6" id="KW-1185">Reference proteome</keyword>
<name>A0A0M3AMH4_9SPHN</name>
<dbReference type="PANTHER" id="PTHR46796:SF6">
    <property type="entry name" value="ARAC SUBFAMILY"/>
    <property type="match status" value="1"/>
</dbReference>
<comment type="caution">
    <text evidence="5">The sequence shown here is derived from an EMBL/GenBank/DDBJ whole genome shotgun (WGS) entry which is preliminary data.</text>
</comment>
<accession>A0A0M3AMH4</accession>
<dbReference type="Proteomes" id="UP000033874">
    <property type="component" value="Unassembled WGS sequence"/>
</dbReference>
<reference evidence="5 6" key="1">
    <citation type="submission" date="2015-04" db="EMBL/GenBank/DDBJ databases">
        <title>Genome sequence of aromatic hydrocarbons-degrading Sphingobium chungbukense DJ77.</title>
        <authorList>
            <person name="Kim Y.-C."/>
            <person name="Chae J.-C."/>
        </authorList>
    </citation>
    <scope>NUCLEOTIDE SEQUENCE [LARGE SCALE GENOMIC DNA]</scope>
    <source>
        <strain evidence="5 6">DJ77</strain>
    </source>
</reference>
<dbReference type="InterPro" id="IPR009057">
    <property type="entry name" value="Homeodomain-like_sf"/>
</dbReference>
<dbReference type="EMBL" id="LBIC01000012">
    <property type="protein sequence ID" value="KKW90141.1"/>
    <property type="molecule type" value="Genomic_DNA"/>
</dbReference>
<dbReference type="Gene3D" id="1.10.10.60">
    <property type="entry name" value="Homeodomain-like"/>
    <property type="match status" value="1"/>
</dbReference>
<dbReference type="GO" id="GO:0003700">
    <property type="term" value="F:DNA-binding transcription factor activity"/>
    <property type="evidence" value="ECO:0007669"/>
    <property type="project" value="InterPro"/>
</dbReference>
<dbReference type="InterPro" id="IPR035418">
    <property type="entry name" value="AraC-bd_2"/>
</dbReference>
<keyword evidence="2" id="KW-0238">DNA-binding</keyword>
<evidence type="ECO:0000259" key="4">
    <source>
        <dbReference type="PROSITE" id="PS01124"/>
    </source>
</evidence>
<feature type="domain" description="HTH araC/xylS-type" evidence="4">
    <location>
        <begin position="208"/>
        <end position="309"/>
    </location>
</feature>
<dbReference type="SUPFAM" id="SSF46689">
    <property type="entry name" value="Homeodomain-like"/>
    <property type="match status" value="1"/>
</dbReference>
<proteinExistence type="predicted"/>
<evidence type="ECO:0000256" key="2">
    <source>
        <dbReference type="ARBA" id="ARBA00023125"/>
    </source>
</evidence>
<evidence type="ECO:0000256" key="3">
    <source>
        <dbReference type="ARBA" id="ARBA00023163"/>
    </source>
</evidence>
<dbReference type="Pfam" id="PF12833">
    <property type="entry name" value="HTH_18"/>
    <property type="match status" value="1"/>
</dbReference>
<dbReference type="GO" id="GO:0043565">
    <property type="term" value="F:sequence-specific DNA binding"/>
    <property type="evidence" value="ECO:0007669"/>
    <property type="project" value="InterPro"/>
</dbReference>
<evidence type="ECO:0000313" key="5">
    <source>
        <dbReference type="EMBL" id="KKW90141.1"/>
    </source>
</evidence>
<dbReference type="SMART" id="SM00342">
    <property type="entry name" value="HTH_ARAC"/>
    <property type="match status" value="1"/>
</dbReference>
<evidence type="ECO:0000313" key="6">
    <source>
        <dbReference type="Proteomes" id="UP000033874"/>
    </source>
</evidence>
<sequence length="309" mass="34106">MQVQPPPRTVRIASLTTENVSPIFLELDVQDAMETRGTFAISVLDGLSVVRSTTRGMPFHVHRLNRHIRAASSHAFFACVPLRGSLYLDQSGRHCTLARGDIGLMDSRTEYTLGMSQELDALWIRIEPEKLEARLSGISRFMAKRVDGSQGLGLIASRFIVTTASQAEVLARQQGSSIASILMDLLCSAAAADEEWPQASRTAVRNFERAKEFIDHHLADEDLGPAQIAAGVGIGTRYLSELFAKQGTTVMTWVVQRRLELVRAAIEGRCWSPGLIADVAYRHGFSNIPSFNRAFKHAFAITPRRVMNG</sequence>
<protein>
    <recommendedName>
        <fullName evidence="4">HTH araC/xylS-type domain-containing protein</fullName>
    </recommendedName>
</protein>
<organism evidence="5 6">
    <name type="scientific">Sphingobium chungbukense</name>
    <dbReference type="NCBI Taxonomy" id="56193"/>
    <lineage>
        <taxon>Bacteria</taxon>
        <taxon>Pseudomonadati</taxon>
        <taxon>Pseudomonadota</taxon>
        <taxon>Alphaproteobacteria</taxon>
        <taxon>Sphingomonadales</taxon>
        <taxon>Sphingomonadaceae</taxon>
        <taxon>Sphingobium</taxon>
    </lineage>
</organism>
<dbReference type="PANTHER" id="PTHR46796">
    <property type="entry name" value="HTH-TYPE TRANSCRIPTIONAL ACTIVATOR RHAS-RELATED"/>
    <property type="match status" value="1"/>
</dbReference>
<dbReference type="Pfam" id="PF14525">
    <property type="entry name" value="AraC_binding_2"/>
    <property type="match status" value="1"/>
</dbReference>
<keyword evidence="3" id="KW-0804">Transcription</keyword>
<dbReference type="InterPro" id="IPR018060">
    <property type="entry name" value="HTH_AraC"/>
</dbReference>
<keyword evidence="1" id="KW-0805">Transcription regulation</keyword>
<dbReference type="InterPro" id="IPR018062">
    <property type="entry name" value="HTH_AraC-typ_CS"/>
</dbReference>
<evidence type="ECO:0000256" key="1">
    <source>
        <dbReference type="ARBA" id="ARBA00023015"/>
    </source>
</evidence>
<dbReference type="InterPro" id="IPR050204">
    <property type="entry name" value="AraC_XylS_family_regulators"/>
</dbReference>
<dbReference type="PATRIC" id="fig|56193.3.peg.4660"/>